<feature type="domain" description="Class II aldolase/adducin N-terminal" evidence="3">
    <location>
        <begin position="7"/>
        <end position="183"/>
    </location>
</feature>
<gene>
    <name evidence="4" type="ORF">J0B03_04060</name>
</gene>
<dbReference type="Gene3D" id="3.40.225.10">
    <property type="entry name" value="Class II aldolase/adducin N-terminal domain"/>
    <property type="match status" value="1"/>
</dbReference>
<evidence type="ECO:0000313" key="4">
    <source>
        <dbReference type="EMBL" id="QSX09245.1"/>
    </source>
</evidence>
<dbReference type="PANTHER" id="PTHR22789">
    <property type="entry name" value="FUCULOSE PHOSPHATE ALDOLASE"/>
    <property type="match status" value="1"/>
</dbReference>
<keyword evidence="2" id="KW-0456">Lyase</keyword>
<dbReference type="SUPFAM" id="SSF53639">
    <property type="entry name" value="AraD/HMP-PK domain-like"/>
    <property type="match status" value="1"/>
</dbReference>
<dbReference type="Proteomes" id="UP000663499">
    <property type="component" value="Chromosome"/>
</dbReference>
<dbReference type="GO" id="GO:0016832">
    <property type="term" value="F:aldehyde-lyase activity"/>
    <property type="evidence" value="ECO:0007669"/>
    <property type="project" value="TreeGrafter"/>
</dbReference>
<dbReference type="AlphaFoldDB" id="A0A974XID5"/>
<dbReference type="GO" id="GO:0019323">
    <property type="term" value="P:pentose catabolic process"/>
    <property type="evidence" value="ECO:0007669"/>
    <property type="project" value="TreeGrafter"/>
</dbReference>
<dbReference type="InterPro" id="IPR001303">
    <property type="entry name" value="Aldolase_II/adducin_N"/>
</dbReference>
<evidence type="ECO:0000256" key="2">
    <source>
        <dbReference type="ARBA" id="ARBA00023239"/>
    </source>
</evidence>
<dbReference type="InterPro" id="IPR050197">
    <property type="entry name" value="Aldolase_class_II_sugar_metab"/>
</dbReference>
<proteinExistence type="predicted"/>
<dbReference type="SMART" id="SM01007">
    <property type="entry name" value="Aldolase_II"/>
    <property type="match status" value="1"/>
</dbReference>
<dbReference type="InterPro" id="IPR036409">
    <property type="entry name" value="Aldolase_II/adducin_N_sf"/>
</dbReference>
<protein>
    <submittedName>
        <fullName evidence="4">Class II aldolase/adducin family protein</fullName>
    </submittedName>
</protein>
<organism evidence="4 5">
    <name type="scientific">Alkalibacter rhizosphaerae</name>
    <dbReference type="NCBI Taxonomy" id="2815577"/>
    <lineage>
        <taxon>Bacteria</taxon>
        <taxon>Bacillati</taxon>
        <taxon>Bacillota</taxon>
        <taxon>Clostridia</taxon>
        <taxon>Eubacteriales</taxon>
        <taxon>Eubacteriaceae</taxon>
        <taxon>Alkalibacter</taxon>
    </lineage>
</organism>
<dbReference type="Pfam" id="PF00596">
    <property type="entry name" value="Aldolase_II"/>
    <property type="match status" value="1"/>
</dbReference>
<accession>A0A974XID5</accession>
<evidence type="ECO:0000259" key="3">
    <source>
        <dbReference type="SMART" id="SM01007"/>
    </source>
</evidence>
<sequence>MYENEKREVIKAGITMDRYGLIALSGGNVSVRMPNNDILVTPSGMIYEEMVVDDVLVVDLEGNVLEGTRKPSVDTKALLYIFKKRPEINAVVHTHQPYATAVGLVQDELPCVLTTLANTTKGSVKVAKYSSAASLDMGIDTVEAIGDRLAIILKHHGVVAIGKSLKEALYASIYLEEAAKTYIAAKTVGDVAVLDQEQVDQAVEVFKYYGQGTADLPEELTMTR</sequence>
<evidence type="ECO:0000313" key="5">
    <source>
        <dbReference type="Proteomes" id="UP000663499"/>
    </source>
</evidence>
<dbReference type="PANTHER" id="PTHR22789:SF0">
    <property type="entry name" value="3-OXO-TETRONATE 4-PHOSPHATE DECARBOXYLASE-RELATED"/>
    <property type="match status" value="1"/>
</dbReference>
<reference evidence="4" key="1">
    <citation type="submission" date="2021-03" db="EMBL/GenBank/DDBJ databases">
        <title>Alkalibacter marinus sp. nov., isolated from tidal flat sediment.</title>
        <authorList>
            <person name="Namirimu T."/>
            <person name="Yang J.-A."/>
            <person name="Yang S.-H."/>
            <person name="Kim Y.-J."/>
            <person name="Kwon K.K."/>
        </authorList>
    </citation>
    <scope>NUCLEOTIDE SEQUENCE</scope>
    <source>
        <strain evidence="4">ES005</strain>
    </source>
</reference>
<name>A0A974XID5_9FIRM</name>
<dbReference type="GO" id="GO:0005829">
    <property type="term" value="C:cytosol"/>
    <property type="evidence" value="ECO:0007669"/>
    <property type="project" value="TreeGrafter"/>
</dbReference>
<dbReference type="RefSeq" id="WP_207300584.1">
    <property type="nucleotide sequence ID" value="NZ_CP071444.1"/>
</dbReference>
<evidence type="ECO:0000256" key="1">
    <source>
        <dbReference type="ARBA" id="ARBA00022723"/>
    </source>
</evidence>
<dbReference type="GO" id="GO:0046872">
    <property type="term" value="F:metal ion binding"/>
    <property type="evidence" value="ECO:0007669"/>
    <property type="project" value="UniProtKB-KW"/>
</dbReference>
<dbReference type="EMBL" id="CP071444">
    <property type="protein sequence ID" value="QSX09245.1"/>
    <property type="molecule type" value="Genomic_DNA"/>
</dbReference>
<dbReference type="KEGG" id="alka:J0B03_04060"/>
<keyword evidence="1" id="KW-0479">Metal-binding</keyword>
<keyword evidence="5" id="KW-1185">Reference proteome</keyword>